<accession>A0A1I3BLR4</accession>
<reference evidence="6" key="1">
    <citation type="submission" date="2016-10" db="EMBL/GenBank/DDBJ databases">
        <authorList>
            <person name="Varghese N."/>
            <person name="Submissions S."/>
        </authorList>
    </citation>
    <scope>NUCLEOTIDE SEQUENCE [LARGE SCALE GENOMIC DNA]</scope>
    <source>
        <strain evidence="6">DSM 26348</strain>
    </source>
</reference>
<name>A0A1I3BLR4_9PLAN</name>
<dbReference type="InterPro" id="IPR018060">
    <property type="entry name" value="HTH_AraC"/>
</dbReference>
<protein>
    <submittedName>
        <fullName evidence="5">AraC-like ligand binding domain-containing protein</fullName>
    </submittedName>
</protein>
<keyword evidence="2" id="KW-0238">DNA-binding</keyword>
<dbReference type="SUPFAM" id="SSF46689">
    <property type="entry name" value="Homeodomain-like"/>
    <property type="match status" value="2"/>
</dbReference>
<keyword evidence="6" id="KW-1185">Reference proteome</keyword>
<dbReference type="Proteomes" id="UP000199518">
    <property type="component" value="Unassembled WGS sequence"/>
</dbReference>
<dbReference type="PROSITE" id="PS00041">
    <property type="entry name" value="HTH_ARAC_FAMILY_1"/>
    <property type="match status" value="1"/>
</dbReference>
<dbReference type="InterPro" id="IPR050204">
    <property type="entry name" value="AraC_XylS_family_regulators"/>
</dbReference>
<dbReference type="GO" id="GO:0043565">
    <property type="term" value="F:sequence-specific DNA binding"/>
    <property type="evidence" value="ECO:0007669"/>
    <property type="project" value="InterPro"/>
</dbReference>
<dbReference type="AlphaFoldDB" id="A0A1I3BLR4"/>
<evidence type="ECO:0000256" key="2">
    <source>
        <dbReference type="ARBA" id="ARBA00023125"/>
    </source>
</evidence>
<keyword evidence="1" id="KW-0805">Transcription regulation</keyword>
<dbReference type="GO" id="GO:0003700">
    <property type="term" value="F:DNA-binding transcription factor activity"/>
    <property type="evidence" value="ECO:0007669"/>
    <property type="project" value="InterPro"/>
</dbReference>
<proteinExistence type="predicted"/>
<sequence>MCEEFSHRMRTVLDSNGGEWKIVKPHCGESLAPASASPLQMDSGEMPDQTNSLEAVTEGRRPPTYADLFKSRERIVSAEGSEFRSHHRCGLQLGKVKFREAFPGPPMPYFYLAISLSSTTPRYESNYGAGWYRREPNSFVLVPPGVQCTMRGDPRGEFENLFLAFPEAELRQIAGEMLDVSGAHLFEAPRQPAHDPIVTALAKQVWEYASQASLGTDLVVEGNFLTLIGRLLSLGETKAIPFPEQERGGRRIVRVSLDYMRENMAERLSLADIANAASVSRVYLARVFRQQTGRTVHDHLLEVRMERAKELIRYFGRNMTFAEIAQRCGFVTHAQLTRTFTQLLGVTPGEFRDQM</sequence>
<dbReference type="InterPro" id="IPR018062">
    <property type="entry name" value="HTH_AraC-typ_CS"/>
</dbReference>
<feature type="domain" description="HTH araC/xylS-type" evidence="4">
    <location>
        <begin position="254"/>
        <end position="354"/>
    </location>
</feature>
<dbReference type="SMART" id="SM00342">
    <property type="entry name" value="HTH_ARAC"/>
    <property type="match status" value="1"/>
</dbReference>
<evidence type="ECO:0000313" key="5">
    <source>
        <dbReference type="EMBL" id="SFH62869.1"/>
    </source>
</evidence>
<evidence type="ECO:0000313" key="6">
    <source>
        <dbReference type="Proteomes" id="UP000199518"/>
    </source>
</evidence>
<evidence type="ECO:0000259" key="4">
    <source>
        <dbReference type="PROSITE" id="PS01124"/>
    </source>
</evidence>
<dbReference type="OrthoDB" id="273555at2"/>
<evidence type="ECO:0000256" key="1">
    <source>
        <dbReference type="ARBA" id="ARBA00023015"/>
    </source>
</evidence>
<dbReference type="EMBL" id="FOQD01000001">
    <property type="protein sequence ID" value="SFH62869.1"/>
    <property type="molecule type" value="Genomic_DNA"/>
</dbReference>
<organism evidence="5 6">
    <name type="scientific">Planctomicrobium piriforme</name>
    <dbReference type="NCBI Taxonomy" id="1576369"/>
    <lineage>
        <taxon>Bacteria</taxon>
        <taxon>Pseudomonadati</taxon>
        <taxon>Planctomycetota</taxon>
        <taxon>Planctomycetia</taxon>
        <taxon>Planctomycetales</taxon>
        <taxon>Planctomycetaceae</taxon>
        <taxon>Planctomicrobium</taxon>
    </lineage>
</organism>
<dbReference type="Gene3D" id="1.10.10.60">
    <property type="entry name" value="Homeodomain-like"/>
    <property type="match status" value="1"/>
</dbReference>
<evidence type="ECO:0000256" key="3">
    <source>
        <dbReference type="ARBA" id="ARBA00023163"/>
    </source>
</evidence>
<keyword evidence="3" id="KW-0804">Transcription</keyword>
<dbReference type="Pfam" id="PF12833">
    <property type="entry name" value="HTH_18"/>
    <property type="match status" value="1"/>
</dbReference>
<gene>
    <name evidence="5" type="ORF">SAMN05421753_101509</name>
</gene>
<dbReference type="InterPro" id="IPR009057">
    <property type="entry name" value="Homeodomain-like_sf"/>
</dbReference>
<dbReference type="PROSITE" id="PS01124">
    <property type="entry name" value="HTH_ARAC_FAMILY_2"/>
    <property type="match status" value="1"/>
</dbReference>
<dbReference type="PANTHER" id="PTHR46796">
    <property type="entry name" value="HTH-TYPE TRANSCRIPTIONAL ACTIVATOR RHAS-RELATED"/>
    <property type="match status" value="1"/>
</dbReference>